<reference evidence="3" key="1">
    <citation type="submission" date="2017-05" db="EMBL/GenBank/DDBJ databases">
        <title>The Genome Sequence of EEnterococcus faecalis 9F2_4866.</title>
        <authorList>
            <consortium name="The Broad Institute Genomics Platform"/>
            <consortium name="The Broad Institute Genomic Center for Infectious Diseases"/>
            <person name="Earl A."/>
            <person name="Manson A."/>
            <person name="Schwartman J."/>
            <person name="Gilmore M."/>
            <person name="Abouelleil A."/>
            <person name="Cao P."/>
            <person name="Chapman S."/>
            <person name="Cusick C."/>
            <person name="Shea T."/>
            <person name="Young S."/>
            <person name="Neafsey D."/>
            <person name="Nusbaum C."/>
            <person name="Birren B."/>
        </authorList>
    </citation>
    <scope>NUCLEOTIDE SEQUENCE [LARGE SCALE GENOMIC DNA]</scope>
    <source>
        <strain evidence="3">12C11_DIV0727</strain>
    </source>
</reference>
<organism evidence="2 3">
    <name type="scientific">Candidatus Enterococcus lemimoniae</name>
    <dbReference type="NCBI Taxonomy" id="1834167"/>
    <lineage>
        <taxon>Bacteria</taxon>
        <taxon>Bacillati</taxon>
        <taxon>Bacillota</taxon>
        <taxon>Bacilli</taxon>
        <taxon>Lactobacillales</taxon>
        <taxon>Enterococcaceae</taxon>
        <taxon>Enterococcus</taxon>
    </lineage>
</organism>
<reference evidence="2 3" key="2">
    <citation type="submission" date="2024-03" db="EMBL/GenBank/DDBJ databases">
        <title>The Genome Sequence of Enterococcus sp. DIV0727d.</title>
        <authorList>
            <consortium name="The Broad Institute Genomics Platform"/>
            <consortium name="The Broad Institute Microbial Omics Core"/>
            <consortium name="The Broad Institute Genomic Center for Infectious Diseases"/>
            <person name="Earl A."/>
            <person name="Manson A."/>
            <person name="Gilmore M."/>
            <person name="Schwartman J."/>
            <person name="Shea T."/>
            <person name="Abouelleil A."/>
            <person name="Cao P."/>
            <person name="Chapman S."/>
            <person name="Cusick C."/>
            <person name="Young S."/>
            <person name="Neafsey D."/>
            <person name="Nusbaum C."/>
            <person name="Birren B."/>
        </authorList>
    </citation>
    <scope>NUCLEOTIDE SEQUENCE [LARGE SCALE GENOMIC DNA]</scope>
    <source>
        <strain evidence="2 3">12C11_DIV0727</strain>
    </source>
</reference>
<feature type="transmembrane region" description="Helical" evidence="1">
    <location>
        <begin position="116"/>
        <end position="134"/>
    </location>
</feature>
<name>A0ABZ2TCU0_9ENTE</name>
<gene>
    <name evidence="2" type="ORF">A5866_003055</name>
</gene>
<keyword evidence="3" id="KW-1185">Reference proteome</keyword>
<dbReference type="EMBL" id="CP147248">
    <property type="protein sequence ID" value="WYJ87929.1"/>
    <property type="molecule type" value="Genomic_DNA"/>
</dbReference>
<feature type="transmembrane region" description="Helical" evidence="1">
    <location>
        <begin position="64"/>
        <end position="83"/>
    </location>
</feature>
<evidence type="ECO:0000256" key="1">
    <source>
        <dbReference type="SAM" id="Phobius"/>
    </source>
</evidence>
<feature type="transmembrane region" description="Helical" evidence="1">
    <location>
        <begin position="89"/>
        <end position="109"/>
    </location>
</feature>
<keyword evidence="1" id="KW-1133">Transmembrane helix</keyword>
<accession>A0ABZ2TCU0</accession>
<feature type="transmembrane region" description="Helical" evidence="1">
    <location>
        <begin position="12"/>
        <end position="28"/>
    </location>
</feature>
<feature type="transmembrane region" description="Helical" evidence="1">
    <location>
        <begin position="305"/>
        <end position="325"/>
    </location>
</feature>
<protein>
    <submittedName>
        <fullName evidence="2">Uncharacterized protein</fullName>
    </submittedName>
</protein>
<feature type="transmembrane region" description="Helical" evidence="1">
    <location>
        <begin position="232"/>
        <end position="250"/>
    </location>
</feature>
<sequence>MDKRLNRVSNMILLATIAGSYLMWVVGIDTTLTSFMYSNSLYLLIVAIGLILFLNIKKMEKNDWVTIGFAVGIFVFYTLTSSIRHSNRFINAGLPMIILLVLCFKLCTFDKLDKKILLGITGISLTSILFRLLVELPKLVPLNMIGKTNNKIEAIWINTNTIGAAILFSVLMVTVLIKATTTGYYKLLVVPIYSAGLIGIWAVESKTSLMVLILFILIDNLIPKTFLQKNKWWVMLFSGMFLLAPVIFYYCAQSESLNLFTGRERIWNEFFTKWFSDKQHMWIGMEPFTASWKALGTHNSFLNMLANYGIIGYVLIVGFFSYELVRLMLSKKVYSKLQVSLLLAFLIIWVHSFMEDIMTAYHWMPVVYSFIGIALQDSNDSLQLEKK</sequence>
<keyword evidence="1" id="KW-0812">Transmembrane</keyword>
<dbReference type="Proteomes" id="UP000195080">
    <property type="component" value="Chromosome"/>
</dbReference>
<proteinExistence type="predicted"/>
<evidence type="ECO:0000313" key="3">
    <source>
        <dbReference type="Proteomes" id="UP000195080"/>
    </source>
</evidence>
<feature type="transmembrane region" description="Helical" evidence="1">
    <location>
        <begin position="40"/>
        <end position="57"/>
    </location>
</feature>
<keyword evidence="1" id="KW-0472">Membrane</keyword>
<feature type="transmembrane region" description="Helical" evidence="1">
    <location>
        <begin position="337"/>
        <end position="354"/>
    </location>
</feature>
<feature type="transmembrane region" description="Helical" evidence="1">
    <location>
        <begin position="154"/>
        <end position="177"/>
    </location>
</feature>
<dbReference type="NCBIfam" id="NF037933">
    <property type="entry name" value="EpaQ_fam"/>
    <property type="match status" value="1"/>
</dbReference>
<evidence type="ECO:0000313" key="2">
    <source>
        <dbReference type="EMBL" id="WYJ87929.1"/>
    </source>
</evidence>
<dbReference type="RefSeq" id="WP_086444931.1">
    <property type="nucleotide sequence ID" value="NZ_CP147248.1"/>
</dbReference>